<dbReference type="InterPro" id="IPR051545">
    <property type="entry name" value="NAD(P)H_dehydrogenase_qn"/>
</dbReference>
<protein>
    <recommendedName>
        <fullName evidence="4">Flavodoxin-like fold domain-containing protein</fullName>
    </recommendedName>
</protein>
<feature type="region of interest" description="Disordered" evidence="3">
    <location>
        <begin position="237"/>
        <end position="257"/>
    </location>
</feature>
<comment type="similarity">
    <text evidence="1">Belongs to the NAD(P)H dehydrogenase (quinone) family.</text>
</comment>
<keyword evidence="2" id="KW-0560">Oxidoreductase</keyword>
<dbReference type="InterPro" id="IPR029039">
    <property type="entry name" value="Flavoprotein-like_sf"/>
</dbReference>
<dbReference type="Proteomes" id="UP000751190">
    <property type="component" value="Unassembled WGS sequence"/>
</dbReference>
<dbReference type="GO" id="GO:0003955">
    <property type="term" value="F:NAD(P)H dehydrogenase (quinone) activity"/>
    <property type="evidence" value="ECO:0007669"/>
    <property type="project" value="TreeGrafter"/>
</dbReference>
<sequence>MHFNRLTGGLVPPPRNYGTAPEGGWNVLLIHAHPLKDSFSSCLARTVCGSLQSAGHRVHMINLYEADRGKPLNASLTVEERERYFKGTPPSPYPKPSPDIAPLVQALRSADALIFVYPTWWMGVPAIVKGFVDRAFLPGISFRLPGVDGAPTNMTGALIPGLPNIKRVGVVTTYGAPRYLVALAGDLGHGLIARALLPLFGRECTIMWHGLYGMDTQDAKGRAAFASRVGAAYAKDFLPPPSEPGPGPAGAGVAPAA</sequence>
<dbReference type="GO" id="GO:0005829">
    <property type="term" value="C:cytosol"/>
    <property type="evidence" value="ECO:0007669"/>
    <property type="project" value="TreeGrafter"/>
</dbReference>
<proteinExistence type="inferred from homology"/>
<feature type="domain" description="Flavodoxin-like fold" evidence="4">
    <location>
        <begin position="26"/>
        <end position="185"/>
    </location>
</feature>
<dbReference type="PANTHER" id="PTHR10204:SF34">
    <property type="entry name" value="NAD(P)H DEHYDROGENASE [QUINONE] 1 ISOFORM 1"/>
    <property type="match status" value="1"/>
</dbReference>
<evidence type="ECO:0000256" key="2">
    <source>
        <dbReference type="ARBA" id="ARBA00023002"/>
    </source>
</evidence>
<dbReference type="Pfam" id="PF02525">
    <property type="entry name" value="Flavodoxin_2"/>
    <property type="match status" value="1"/>
</dbReference>
<dbReference type="PANTHER" id="PTHR10204">
    <property type="entry name" value="NAD P H OXIDOREDUCTASE-RELATED"/>
    <property type="match status" value="1"/>
</dbReference>
<evidence type="ECO:0000256" key="3">
    <source>
        <dbReference type="SAM" id="MobiDB-lite"/>
    </source>
</evidence>
<dbReference type="Gene3D" id="3.40.50.360">
    <property type="match status" value="1"/>
</dbReference>
<dbReference type="InterPro" id="IPR003680">
    <property type="entry name" value="Flavodoxin_fold"/>
</dbReference>
<dbReference type="SUPFAM" id="SSF52218">
    <property type="entry name" value="Flavoproteins"/>
    <property type="match status" value="1"/>
</dbReference>
<dbReference type="OMA" id="YPTWWFG"/>
<accession>A0A8J6CDT3</accession>
<dbReference type="OrthoDB" id="26889at2759"/>
<evidence type="ECO:0000313" key="5">
    <source>
        <dbReference type="EMBL" id="KAG8463868.1"/>
    </source>
</evidence>
<evidence type="ECO:0000256" key="1">
    <source>
        <dbReference type="ARBA" id="ARBA00006252"/>
    </source>
</evidence>
<comment type="caution">
    <text evidence="5">The sequence shown here is derived from an EMBL/GenBank/DDBJ whole genome shotgun (WGS) entry which is preliminary data.</text>
</comment>
<organism evidence="5 6">
    <name type="scientific">Diacronema lutheri</name>
    <name type="common">Unicellular marine alga</name>
    <name type="synonym">Monochrysis lutheri</name>
    <dbReference type="NCBI Taxonomy" id="2081491"/>
    <lineage>
        <taxon>Eukaryota</taxon>
        <taxon>Haptista</taxon>
        <taxon>Haptophyta</taxon>
        <taxon>Pavlovophyceae</taxon>
        <taxon>Pavlovales</taxon>
        <taxon>Pavlovaceae</taxon>
        <taxon>Diacronema</taxon>
    </lineage>
</organism>
<dbReference type="EMBL" id="JAGTXO010000014">
    <property type="protein sequence ID" value="KAG8463868.1"/>
    <property type="molecule type" value="Genomic_DNA"/>
</dbReference>
<evidence type="ECO:0000259" key="4">
    <source>
        <dbReference type="Pfam" id="PF02525"/>
    </source>
</evidence>
<evidence type="ECO:0000313" key="6">
    <source>
        <dbReference type="Proteomes" id="UP000751190"/>
    </source>
</evidence>
<dbReference type="AlphaFoldDB" id="A0A8J6CDT3"/>
<reference evidence="5" key="1">
    <citation type="submission" date="2021-05" db="EMBL/GenBank/DDBJ databases">
        <title>The genome of the haptophyte Pavlova lutheri (Diacronema luteri, Pavlovales) - a model for lipid biosynthesis in eukaryotic algae.</title>
        <authorList>
            <person name="Hulatt C.J."/>
            <person name="Posewitz M.C."/>
        </authorList>
    </citation>
    <scope>NUCLEOTIDE SEQUENCE</scope>
    <source>
        <strain evidence="5">NIVA-4/92</strain>
    </source>
</reference>
<feature type="compositionally biased region" description="Pro residues" evidence="3">
    <location>
        <begin position="238"/>
        <end position="247"/>
    </location>
</feature>
<gene>
    <name evidence="5" type="ORF">KFE25_000036</name>
</gene>
<keyword evidence="6" id="KW-1185">Reference proteome</keyword>
<name>A0A8J6CDT3_DIALT</name>